<dbReference type="EMBL" id="CBTN010000015">
    <property type="protein sequence ID" value="CDH52825.1"/>
    <property type="molecule type" value="Genomic_DNA"/>
</dbReference>
<dbReference type="AlphaFoldDB" id="A0A068RSX3"/>
<evidence type="ECO:0000313" key="1">
    <source>
        <dbReference type="EMBL" id="CDH52825.1"/>
    </source>
</evidence>
<keyword evidence="2" id="KW-1185">Reference proteome</keyword>
<organism evidence="1 2">
    <name type="scientific">Lichtheimia corymbifera JMRC:FSU:9682</name>
    <dbReference type="NCBI Taxonomy" id="1263082"/>
    <lineage>
        <taxon>Eukaryota</taxon>
        <taxon>Fungi</taxon>
        <taxon>Fungi incertae sedis</taxon>
        <taxon>Mucoromycota</taxon>
        <taxon>Mucoromycotina</taxon>
        <taxon>Mucoromycetes</taxon>
        <taxon>Mucorales</taxon>
        <taxon>Lichtheimiaceae</taxon>
        <taxon>Lichtheimia</taxon>
    </lineage>
</organism>
<proteinExistence type="predicted"/>
<protein>
    <submittedName>
        <fullName evidence="1">Uncharacterized protein</fullName>
    </submittedName>
</protein>
<comment type="caution">
    <text evidence="1">The sequence shown here is derived from an EMBL/GenBank/DDBJ whole genome shotgun (WGS) entry which is preliminary data.</text>
</comment>
<sequence>MLLPPIPHLSIMLFSSICTRILVMFCHLYASSFRISPFPSILVSSISAGQPSESIKKYPKYNAPIEEQEGIPRTWHPKEGIQMTSVIHRNSFDTPSTASSITGKEQRTPRQVRYWFLHLSKTCNKIVNVYPLFLPITCNAKQQLPL</sequence>
<name>A0A068RSX3_9FUNG</name>
<evidence type="ECO:0000313" key="2">
    <source>
        <dbReference type="Proteomes" id="UP000027586"/>
    </source>
</evidence>
<accession>A0A068RSX3</accession>
<reference evidence="1" key="1">
    <citation type="submission" date="2013-08" db="EMBL/GenBank/DDBJ databases">
        <title>Gene expansion shapes genome architecture in the human pathogen Lichtheimia corymbifera: an evolutionary genomics analysis in the ancient terrestrial Mucorales (Mucoromycotina).</title>
        <authorList>
            <person name="Schwartze V.U."/>
            <person name="Winter S."/>
            <person name="Shelest E."/>
            <person name="Marcet-Houben M."/>
            <person name="Horn F."/>
            <person name="Wehner S."/>
            <person name="Hoffmann K."/>
            <person name="Riege K."/>
            <person name="Sammeth M."/>
            <person name="Nowrousian M."/>
            <person name="Valiante V."/>
            <person name="Linde J."/>
            <person name="Jacobsen I.D."/>
            <person name="Marz M."/>
            <person name="Brakhage A.A."/>
            <person name="Gabaldon T."/>
            <person name="Bocker S."/>
            <person name="Voigt K."/>
        </authorList>
    </citation>
    <scope>NUCLEOTIDE SEQUENCE [LARGE SCALE GENOMIC DNA]</scope>
    <source>
        <strain evidence="1">FSU 9682</strain>
    </source>
</reference>
<dbReference type="Proteomes" id="UP000027586">
    <property type="component" value="Unassembled WGS sequence"/>
</dbReference>
<gene>
    <name evidence="1" type="ORF">LCOR_04261.1</name>
</gene>
<dbReference type="VEuPathDB" id="FungiDB:LCOR_04261.1"/>